<dbReference type="Proteomes" id="UP000650081">
    <property type="component" value="Unassembled WGS sequence"/>
</dbReference>
<dbReference type="PANTHER" id="PTHR42788:SF13">
    <property type="entry name" value="ALIPHATIC SULFONATES IMPORT ATP-BINDING PROTEIN SSUB"/>
    <property type="match status" value="1"/>
</dbReference>
<sequence length="282" mass="31579">MATYQHAEAILHVENVGVAYGEKQIIEHITFTEKDVLRPDVVQGQTIAFVGRSGRGKSTLFRSLAGLEQPTQGEVMISDLQAPIKEGENPPLRKVREGDVGFVSQNYVLFRHKTIQQAMEFAMRKQSLPAAEKDKKITQYLKDWGLYAVRHQYPNELSGGQRQRTAILEQVLSSTNYIILDEPFSGLDVGNIQNAINAFRLINQSHELATIIFCTHDIDLAVEMADSLYVLGYPTNADGTLHPVGTLVKHFDLKTRGLAWKDHFSPEHKALVEEIKEAILAS</sequence>
<evidence type="ECO:0000259" key="4">
    <source>
        <dbReference type="PROSITE" id="PS50893"/>
    </source>
</evidence>
<dbReference type="Gene3D" id="3.40.50.300">
    <property type="entry name" value="P-loop containing nucleotide triphosphate hydrolases"/>
    <property type="match status" value="1"/>
</dbReference>
<evidence type="ECO:0000256" key="2">
    <source>
        <dbReference type="ARBA" id="ARBA00022741"/>
    </source>
</evidence>
<evidence type="ECO:0000256" key="3">
    <source>
        <dbReference type="ARBA" id="ARBA00022840"/>
    </source>
</evidence>
<feature type="domain" description="ABC transporter" evidence="4">
    <location>
        <begin position="11"/>
        <end position="258"/>
    </location>
</feature>
<gene>
    <name evidence="5" type="ORF">H9S92_11395</name>
</gene>
<evidence type="ECO:0000256" key="1">
    <source>
        <dbReference type="ARBA" id="ARBA00022448"/>
    </source>
</evidence>
<dbReference type="GO" id="GO:0016887">
    <property type="term" value="F:ATP hydrolysis activity"/>
    <property type="evidence" value="ECO:0007669"/>
    <property type="project" value="InterPro"/>
</dbReference>
<name>A0A923PP08_9BACT</name>
<protein>
    <submittedName>
        <fullName evidence="5">ABC transporter ATP-binding protein</fullName>
    </submittedName>
</protein>
<dbReference type="EMBL" id="JACSIT010000104">
    <property type="protein sequence ID" value="MBC6994773.1"/>
    <property type="molecule type" value="Genomic_DNA"/>
</dbReference>
<dbReference type="SUPFAM" id="SSF52540">
    <property type="entry name" value="P-loop containing nucleoside triphosphate hydrolases"/>
    <property type="match status" value="1"/>
</dbReference>
<evidence type="ECO:0000313" key="5">
    <source>
        <dbReference type="EMBL" id="MBC6994773.1"/>
    </source>
</evidence>
<dbReference type="InterPro" id="IPR027417">
    <property type="entry name" value="P-loop_NTPase"/>
</dbReference>
<dbReference type="PANTHER" id="PTHR42788">
    <property type="entry name" value="TAURINE IMPORT ATP-BINDING PROTEIN-RELATED"/>
    <property type="match status" value="1"/>
</dbReference>
<keyword evidence="1" id="KW-0813">Transport</keyword>
<evidence type="ECO:0000313" key="6">
    <source>
        <dbReference type="Proteomes" id="UP000650081"/>
    </source>
</evidence>
<organism evidence="5 6">
    <name type="scientific">Neolewinella lacunae</name>
    <dbReference type="NCBI Taxonomy" id="1517758"/>
    <lineage>
        <taxon>Bacteria</taxon>
        <taxon>Pseudomonadati</taxon>
        <taxon>Bacteroidota</taxon>
        <taxon>Saprospiria</taxon>
        <taxon>Saprospirales</taxon>
        <taxon>Lewinellaceae</taxon>
        <taxon>Neolewinella</taxon>
    </lineage>
</organism>
<proteinExistence type="predicted"/>
<dbReference type="SMART" id="SM00382">
    <property type="entry name" value="AAA"/>
    <property type="match status" value="1"/>
</dbReference>
<dbReference type="RefSeq" id="WP_187466845.1">
    <property type="nucleotide sequence ID" value="NZ_JACSIT010000104.1"/>
</dbReference>
<keyword evidence="3 5" id="KW-0067">ATP-binding</keyword>
<dbReference type="AlphaFoldDB" id="A0A923PP08"/>
<dbReference type="PROSITE" id="PS50893">
    <property type="entry name" value="ABC_TRANSPORTER_2"/>
    <property type="match status" value="1"/>
</dbReference>
<dbReference type="InterPro" id="IPR050166">
    <property type="entry name" value="ABC_transporter_ATP-bind"/>
</dbReference>
<dbReference type="InterPro" id="IPR003593">
    <property type="entry name" value="AAA+_ATPase"/>
</dbReference>
<reference evidence="5" key="1">
    <citation type="submission" date="2020-08" db="EMBL/GenBank/DDBJ databases">
        <title>Lewinella bacteria from marine environments.</title>
        <authorList>
            <person name="Zhong Y."/>
        </authorList>
    </citation>
    <scope>NUCLEOTIDE SEQUENCE</scope>
    <source>
        <strain evidence="5">KCTC 42187</strain>
    </source>
</reference>
<keyword evidence="6" id="KW-1185">Reference proteome</keyword>
<dbReference type="InterPro" id="IPR003439">
    <property type="entry name" value="ABC_transporter-like_ATP-bd"/>
</dbReference>
<accession>A0A923PP08</accession>
<comment type="caution">
    <text evidence="5">The sequence shown here is derived from an EMBL/GenBank/DDBJ whole genome shotgun (WGS) entry which is preliminary data.</text>
</comment>
<keyword evidence="2" id="KW-0547">Nucleotide-binding</keyword>
<dbReference type="Pfam" id="PF00005">
    <property type="entry name" value="ABC_tran"/>
    <property type="match status" value="1"/>
</dbReference>
<dbReference type="GO" id="GO:0005524">
    <property type="term" value="F:ATP binding"/>
    <property type="evidence" value="ECO:0007669"/>
    <property type="project" value="UniProtKB-KW"/>
</dbReference>